<comment type="catalytic activity">
    <reaction evidence="1 16">
        <text>(R)-pantothenate + ATP = (R)-4'-phosphopantothenate + ADP + H(+)</text>
        <dbReference type="Rhea" id="RHEA:16373"/>
        <dbReference type="ChEBI" id="CHEBI:10986"/>
        <dbReference type="ChEBI" id="CHEBI:15378"/>
        <dbReference type="ChEBI" id="CHEBI:29032"/>
        <dbReference type="ChEBI" id="CHEBI:30616"/>
        <dbReference type="ChEBI" id="CHEBI:456216"/>
        <dbReference type="EC" id="2.7.1.33"/>
    </reaction>
</comment>
<evidence type="ECO:0000256" key="1">
    <source>
        <dbReference type="ARBA" id="ARBA00001206"/>
    </source>
</evidence>
<dbReference type="PANTHER" id="PTHR34265:SF1">
    <property type="entry name" value="TYPE III PANTOTHENATE KINASE"/>
    <property type="match status" value="1"/>
</dbReference>
<evidence type="ECO:0000256" key="6">
    <source>
        <dbReference type="ARBA" id="ARBA00012102"/>
    </source>
</evidence>
<feature type="active site" description="Proton acceptor" evidence="16">
    <location>
        <position position="104"/>
    </location>
</feature>
<comment type="function">
    <text evidence="16">Catalyzes the phosphorylation of pantothenate (Pan), the first step in CoA biosynthesis.</text>
</comment>
<dbReference type="InterPro" id="IPR043129">
    <property type="entry name" value="ATPase_NBD"/>
</dbReference>
<organism evidence="17 18">
    <name type="scientific">Thioploca ingrica</name>
    <dbReference type="NCBI Taxonomy" id="40754"/>
    <lineage>
        <taxon>Bacteria</taxon>
        <taxon>Pseudomonadati</taxon>
        <taxon>Pseudomonadota</taxon>
        <taxon>Gammaproteobacteria</taxon>
        <taxon>Thiotrichales</taxon>
        <taxon>Thiotrichaceae</taxon>
        <taxon>Thioploca</taxon>
    </lineage>
</organism>
<evidence type="ECO:0000256" key="2">
    <source>
        <dbReference type="ARBA" id="ARBA00001958"/>
    </source>
</evidence>
<comment type="similarity">
    <text evidence="14 16">Belongs to the type III pantothenate kinase family.</text>
</comment>
<evidence type="ECO:0000256" key="8">
    <source>
        <dbReference type="ARBA" id="ARBA00022679"/>
    </source>
</evidence>
<dbReference type="SUPFAM" id="SSF53067">
    <property type="entry name" value="Actin-like ATPase domain"/>
    <property type="match status" value="2"/>
</dbReference>
<gene>
    <name evidence="16" type="primary">coaX</name>
    <name evidence="17" type="ORF">THII_3904</name>
</gene>
<dbReference type="OrthoDB" id="9781305at2"/>
<evidence type="ECO:0000313" key="17">
    <source>
        <dbReference type="EMBL" id="BAP58201.1"/>
    </source>
</evidence>
<dbReference type="EC" id="2.7.1.33" evidence="6 16"/>
<dbReference type="GO" id="GO:0015937">
    <property type="term" value="P:coenzyme A biosynthetic process"/>
    <property type="evidence" value="ECO:0007669"/>
    <property type="project" value="UniProtKB-UniRule"/>
</dbReference>
<comment type="cofactor">
    <cofactor evidence="2">
        <name>K(+)</name>
        <dbReference type="ChEBI" id="CHEBI:29103"/>
    </cofactor>
</comment>
<evidence type="ECO:0000256" key="14">
    <source>
        <dbReference type="ARBA" id="ARBA00038036"/>
    </source>
</evidence>
<keyword evidence="10 16" id="KW-0418">Kinase</keyword>
<proteinExistence type="inferred from homology"/>
<dbReference type="CDD" id="cd24015">
    <property type="entry name" value="ASKHA_NBD_PanK-III"/>
    <property type="match status" value="1"/>
</dbReference>
<dbReference type="STRING" id="40754.THII_3904"/>
<evidence type="ECO:0000256" key="13">
    <source>
        <dbReference type="ARBA" id="ARBA00022993"/>
    </source>
</evidence>
<comment type="subunit">
    <text evidence="5 16">Homodimer.</text>
</comment>
<keyword evidence="7 16" id="KW-0963">Cytoplasm</keyword>
<keyword evidence="18" id="KW-1185">Reference proteome</keyword>
<keyword evidence="13 16" id="KW-0173">Coenzyme A biosynthesis</keyword>
<keyword evidence="12 16" id="KW-0630">Potassium</keyword>
<comment type="pathway">
    <text evidence="4 16">Cofactor biosynthesis; coenzyme A biosynthesis; CoA from (R)-pantothenate: step 1/5.</text>
</comment>
<dbReference type="GO" id="GO:0046872">
    <property type="term" value="F:metal ion binding"/>
    <property type="evidence" value="ECO:0007669"/>
    <property type="project" value="UniProtKB-KW"/>
</dbReference>
<evidence type="ECO:0000256" key="4">
    <source>
        <dbReference type="ARBA" id="ARBA00005225"/>
    </source>
</evidence>
<comment type="subcellular location">
    <subcellularLocation>
        <location evidence="3 16">Cytoplasm</location>
    </subcellularLocation>
</comment>
<evidence type="ECO:0000256" key="12">
    <source>
        <dbReference type="ARBA" id="ARBA00022958"/>
    </source>
</evidence>
<dbReference type="Pfam" id="PF03309">
    <property type="entry name" value="Pan_kinase"/>
    <property type="match status" value="1"/>
</dbReference>
<dbReference type="UniPathway" id="UPA00241">
    <property type="reaction ID" value="UER00352"/>
</dbReference>
<feature type="binding site" evidence="16">
    <location>
        <position position="95"/>
    </location>
    <ligand>
        <name>substrate</name>
    </ligand>
</feature>
<dbReference type="GO" id="GO:0005524">
    <property type="term" value="F:ATP binding"/>
    <property type="evidence" value="ECO:0007669"/>
    <property type="project" value="UniProtKB-UniRule"/>
</dbReference>
<feature type="binding site" evidence="16">
    <location>
        <position position="124"/>
    </location>
    <ligand>
        <name>K(+)</name>
        <dbReference type="ChEBI" id="CHEBI:29103"/>
    </ligand>
</feature>
<evidence type="ECO:0000256" key="15">
    <source>
        <dbReference type="ARBA" id="ARBA00040883"/>
    </source>
</evidence>
<evidence type="ECO:0000256" key="10">
    <source>
        <dbReference type="ARBA" id="ARBA00022777"/>
    </source>
</evidence>
<dbReference type="HOGENOM" id="CLU_066627_0_0_6"/>
<evidence type="ECO:0000256" key="16">
    <source>
        <dbReference type="HAMAP-Rule" id="MF_01274"/>
    </source>
</evidence>
<reference evidence="17 18" key="1">
    <citation type="journal article" date="2014" name="ISME J.">
        <title>Ecophysiology of Thioploca ingrica as revealed by the complete genome sequence supplemented with proteomic evidence.</title>
        <authorList>
            <person name="Kojima H."/>
            <person name="Ogura Y."/>
            <person name="Yamamoto N."/>
            <person name="Togashi T."/>
            <person name="Mori H."/>
            <person name="Watanabe T."/>
            <person name="Nemoto F."/>
            <person name="Kurokawa K."/>
            <person name="Hayashi T."/>
            <person name="Fukui M."/>
        </authorList>
    </citation>
    <scope>NUCLEOTIDE SEQUENCE [LARGE SCALE GENOMIC DNA]</scope>
</reference>
<feature type="binding site" evidence="16">
    <location>
        <begin position="102"/>
        <end position="105"/>
    </location>
    <ligand>
        <name>substrate</name>
    </ligand>
</feature>
<dbReference type="AlphaFoldDB" id="A0A090BW92"/>
<dbReference type="GO" id="GO:0004594">
    <property type="term" value="F:pantothenate kinase activity"/>
    <property type="evidence" value="ECO:0007669"/>
    <property type="project" value="UniProtKB-UniRule"/>
</dbReference>
<dbReference type="Proteomes" id="UP000031623">
    <property type="component" value="Chromosome"/>
</dbReference>
<keyword evidence="16" id="KW-0479">Metal-binding</keyword>
<protein>
    <recommendedName>
        <fullName evidence="15 16">Type III pantothenate kinase</fullName>
        <ecNumber evidence="6 16">2.7.1.33</ecNumber>
    </recommendedName>
    <alternativeName>
        <fullName evidence="16">PanK-III</fullName>
    </alternativeName>
    <alternativeName>
        <fullName evidence="16">Pantothenic acid kinase</fullName>
    </alternativeName>
</protein>
<keyword evidence="8 16" id="KW-0808">Transferase</keyword>
<dbReference type="EMBL" id="AP014633">
    <property type="protein sequence ID" value="BAP58201.1"/>
    <property type="molecule type" value="Genomic_DNA"/>
</dbReference>
<evidence type="ECO:0000256" key="3">
    <source>
        <dbReference type="ARBA" id="ARBA00004496"/>
    </source>
</evidence>
<evidence type="ECO:0000256" key="11">
    <source>
        <dbReference type="ARBA" id="ARBA00022840"/>
    </source>
</evidence>
<keyword evidence="11 16" id="KW-0067">ATP-binding</keyword>
<dbReference type="NCBIfam" id="TIGR00671">
    <property type="entry name" value="baf"/>
    <property type="match status" value="1"/>
</dbReference>
<evidence type="ECO:0000256" key="9">
    <source>
        <dbReference type="ARBA" id="ARBA00022741"/>
    </source>
</evidence>
<evidence type="ECO:0000256" key="7">
    <source>
        <dbReference type="ARBA" id="ARBA00022490"/>
    </source>
</evidence>
<dbReference type="KEGG" id="tig:THII_3904"/>
<sequence length="252" mass="28400">MKLLVDIGNSCLKWALWENNCLRTQQRLPYQYHHLQQRLIQAWGHLQKPDQGIWVANVAGPQLAENLTQWIQKHWQIQPNFITTSECEGEVKNGYKNFEQLGVDRWLALIGARHLEKEMLCVVDCGTAVTVDVLSAHGHHLGGLIMPGVTTMYNALLEKTYALTPVPNSWHWLDNVPLLAQETQTGITLGSLYAIIGLLEQVINSLDNKVNKPLLILTGGEAPAIMSLLQRPYRYIPDLVLQGMVVVINRSL</sequence>
<keyword evidence="9 16" id="KW-0547">Nucleotide-binding</keyword>
<name>A0A090BW92_9GAMM</name>
<evidence type="ECO:0000313" key="18">
    <source>
        <dbReference type="Proteomes" id="UP000031623"/>
    </source>
</evidence>
<feature type="binding site" evidence="16">
    <location>
        <position position="183"/>
    </location>
    <ligand>
        <name>substrate</name>
    </ligand>
</feature>
<dbReference type="Gene3D" id="3.30.420.40">
    <property type="match status" value="2"/>
</dbReference>
<feature type="binding site" evidence="16">
    <location>
        <begin position="6"/>
        <end position="13"/>
    </location>
    <ligand>
        <name>ATP</name>
        <dbReference type="ChEBI" id="CHEBI:30616"/>
    </ligand>
</feature>
<dbReference type="HAMAP" id="MF_01274">
    <property type="entry name" value="Pantothen_kinase_3"/>
    <property type="match status" value="1"/>
</dbReference>
<dbReference type="PANTHER" id="PTHR34265">
    <property type="entry name" value="TYPE III PANTOTHENATE KINASE"/>
    <property type="match status" value="1"/>
</dbReference>
<evidence type="ECO:0000256" key="5">
    <source>
        <dbReference type="ARBA" id="ARBA00011738"/>
    </source>
</evidence>
<comment type="cofactor">
    <cofactor evidence="16">
        <name>NH4(+)</name>
        <dbReference type="ChEBI" id="CHEBI:28938"/>
    </cofactor>
    <cofactor evidence="16">
        <name>K(+)</name>
        <dbReference type="ChEBI" id="CHEBI:29103"/>
    </cofactor>
    <text evidence="16">A monovalent cation. Ammonium or potassium.</text>
</comment>
<dbReference type="GO" id="GO:0005737">
    <property type="term" value="C:cytoplasm"/>
    <property type="evidence" value="ECO:0007669"/>
    <property type="project" value="UniProtKB-SubCell"/>
</dbReference>
<accession>A0A090BW92</accession>
<feature type="binding site" evidence="16">
    <location>
        <position position="127"/>
    </location>
    <ligand>
        <name>ATP</name>
        <dbReference type="ChEBI" id="CHEBI:30616"/>
    </ligand>
</feature>
<dbReference type="InterPro" id="IPR004619">
    <property type="entry name" value="Type_III_PanK"/>
</dbReference>